<feature type="transmembrane region" description="Helical" evidence="1">
    <location>
        <begin position="100"/>
        <end position="117"/>
    </location>
</feature>
<gene>
    <name evidence="3" type="ORF">H4683_000353</name>
</gene>
<dbReference type="InterPro" id="IPR025007">
    <property type="entry name" value="DUF3899"/>
</dbReference>
<evidence type="ECO:0000313" key="3">
    <source>
        <dbReference type="EMBL" id="MBE1553284.1"/>
    </source>
</evidence>
<keyword evidence="1" id="KW-1133">Transmembrane helix</keyword>
<evidence type="ECO:0000256" key="1">
    <source>
        <dbReference type="SAM" id="Phobius"/>
    </source>
</evidence>
<reference evidence="3" key="1">
    <citation type="submission" date="2020-10" db="EMBL/GenBank/DDBJ databases">
        <title>Genomic Encyclopedia of Type Strains, Phase IV (KMG-IV): sequencing the most valuable type-strain genomes for metagenomic binning, comparative biology and taxonomic classification.</title>
        <authorList>
            <person name="Goeker M."/>
        </authorList>
    </citation>
    <scope>NUCLEOTIDE SEQUENCE</scope>
    <source>
        <strain evidence="3">DSM 13886</strain>
    </source>
</reference>
<protein>
    <submittedName>
        <fullName evidence="3">Membrane protein</fullName>
    </submittedName>
</protein>
<keyword evidence="1" id="KW-0472">Membrane</keyword>
<dbReference type="EMBL" id="JADBEL010000001">
    <property type="protein sequence ID" value="MBE1553284.1"/>
    <property type="molecule type" value="Genomic_DNA"/>
</dbReference>
<feature type="transmembrane region" description="Helical" evidence="1">
    <location>
        <begin position="35"/>
        <end position="57"/>
    </location>
</feature>
<proteinExistence type="predicted"/>
<keyword evidence="4" id="KW-1185">Reference proteome</keyword>
<dbReference type="RefSeq" id="WP_192597094.1">
    <property type="nucleotide sequence ID" value="NZ_JADBEL010000001.1"/>
</dbReference>
<sequence length="118" mass="13519">MKDRSLILLAIIFTVSVSILLLFFSESIIYFFDGIFYIGLILLIIGSVLMLIQAEFFNAFVKSSKYFFSAVSKKEQVIRDVESRKINTTSYKRQFSITNYFLLLGLLYCVISLIGSIV</sequence>
<dbReference type="Proteomes" id="UP000658225">
    <property type="component" value="Unassembled WGS sequence"/>
</dbReference>
<keyword evidence="1" id="KW-0812">Transmembrane</keyword>
<organism evidence="3 4">
    <name type="scientific">Sporosarcina limicola</name>
    <dbReference type="NCBI Taxonomy" id="34101"/>
    <lineage>
        <taxon>Bacteria</taxon>
        <taxon>Bacillati</taxon>
        <taxon>Bacillota</taxon>
        <taxon>Bacilli</taxon>
        <taxon>Bacillales</taxon>
        <taxon>Caryophanaceae</taxon>
        <taxon>Sporosarcina</taxon>
    </lineage>
</organism>
<dbReference type="Pfam" id="PF13038">
    <property type="entry name" value="DUF3899"/>
    <property type="match status" value="1"/>
</dbReference>
<feature type="transmembrane region" description="Helical" evidence="1">
    <location>
        <begin position="7"/>
        <end position="29"/>
    </location>
</feature>
<comment type="caution">
    <text evidence="3">The sequence shown here is derived from an EMBL/GenBank/DDBJ whole genome shotgun (WGS) entry which is preliminary data.</text>
</comment>
<dbReference type="AlphaFoldDB" id="A0A927MKL5"/>
<feature type="domain" description="DUF3899" evidence="2">
    <location>
        <begin position="35"/>
        <end position="116"/>
    </location>
</feature>
<accession>A0A927MKL5</accession>
<evidence type="ECO:0000259" key="2">
    <source>
        <dbReference type="Pfam" id="PF13038"/>
    </source>
</evidence>
<name>A0A927MKL5_9BACL</name>
<evidence type="ECO:0000313" key="4">
    <source>
        <dbReference type="Proteomes" id="UP000658225"/>
    </source>
</evidence>